<dbReference type="PANTHER" id="PTHR30288">
    <property type="entry name" value="FLAGELLAR CAP/ASSEMBLY PROTEIN FLID"/>
    <property type="match status" value="1"/>
</dbReference>
<name>A0ABU3W0E4_9GAMM</name>
<dbReference type="RefSeq" id="WP_316974446.1">
    <property type="nucleotide sequence ID" value="NZ_JAWIIJ010000010.1"/>
</dbReference>
<reference evidence="8 9" key="1">
    <citation type="submission" date="2023-10" db="EMBL/GenBank/DDBJ databases">
        <title>Characteristics and mechanism of a salt-tolerant marine origin heterotrophic nitrifying- aerobic denitrifying bacteria Marinobacter xestospongiae HN1.</title>
        <authorList>
            <person name="Qi R."/>
        </authorList>
    </citation>
    <scope>NUCLEOTIDE SEQUENCE [LARGE SCALE GENOMIC DNA]</scope>
    <source>
        <strain evidence="8 9">HN1</strain>
    </source>
</reference>
<comment type="subunit">
    <text evidence="2 5">Homopentamer.</text>
</comment>
<proteinExistence type="inferred from homology"/>
<keyword evidence="4 5" id="KW-0975">Bacterial flagellum</keyword>
<keyword evidence="9" id="KW-1185">Reference proteome</keyword>
<comment type="subcellular location">
    <subcellularLocation>
        <location evidence="5">Secreted</location>
    </subcellularLocation>
    <subcellularLocation>
        <location evidence="5">Bacterial flagellum</location>
    </subcellularLocation>
</comment>
<comment type="caution">
    <text evidence="8">The sequence shown here is derived from an EMBL/GenBank/DDBJ whole genome shotgun (WGS) entry which is preliminary data.</text>
</comment>
<comment type="function">
    <text evidence="5">Required for morphogenesis and for the elongation of the flagellar filament by facilitating polymerization of the flagellin monomers at the tip of growing filament. Forms a capping structure, which prevents flagellin subunits (transported through the central channel of the flagellum) from leaking out without polymerization at the distal end.</text>
</comment>
<dbReference type="Pfam" id="PF02465">
    <property type="entry name" value="FliD_N"/>
    <property type="match status" value="1"/>
</dbReference>
<dbReference type="EMBL" id="JAWIIJ010000010">
    <property type="protein sequence ID" value="MDV2079974.1"/>
    <property type="molecule type" value="Genomic_DNA"/>
</dbReference>
<evidence type="ECO:0000313" key="9">
    <source>
        <dbReference type="Proteomes" id="UP001269819"/>
    </source>
</evidence>
<keyword evidence="8" id="KW-0969">Cilium</keyword>
<dbReference type="InterPro" id="IPR010810">
    <property type="entry name" value="Flagellin_hook_IN_motif"/>
</dbReference>
<evidence type="ECO:0000256" key="2">
    <source>
        <dbReference type="ARBA" id="ARBA00011255"/>
    </source>
</evidence>
<dbReference type="InterPro" id="IPR003481">
    <property type="entry name" value="FliD_N"/>
</dbReference>
<evidence type="ECO:0000256" key="1">
    <source>
        <dbReference type="ARBA" id="ARBA00009764"/>
    </source>
</evidence>
<evidence type="ECO:0000259" key="6">
    <source>
        <dbReference type="Pfam" id="PF02465"/>
    </source>
</evidence>
<dbReference type="Proteomes" id="UP001269819">
    <property type="component" value="Unassembled WGS sequence"/>
</dbReference>
<comment type="similarity">
    <text evidence="1 5">Belongs to the FliD family.</text>
</comment>
<evidence type="ECO:0000256" key="5">
    <source>
        <dbReference type="RuleBase" id="RU362066"/>
    </source>
</evidence>
<evidence type="ECO:0000256" key="4">
    <source>
        <dbReference type="ARBA" id="ARBA00023143"/>
    </source>
</evidence>
<dbReference type="Pfam" id="PF07195">
    <property type="entry name" value="FliD_C"/>
    <property type="match status" value="1"/>
</dbReference>
<dbReference type="PANTHER" id="PTHR30288:SF0">
    <property type="entry name" value="FLAGELLAR HOOK-ASSOCIATED PROTEIN 2"/>
    <property type="match status" value="1"/>
</dbReference>
<organism evidence="8 9">
    <name type="scientific">Marinobacter xestospongiae</name>
    <dbReference type="NCBI Taxonomy" id="994319"/>
    <lineage>
        <taxon>Bacteria</taxon>
        <taxon>Pseudomonadati</taxon>
        <taxon>Pseudomonadota</taxon>
        <taxon>Gammaproteobacteria</taxon>
        <taxon>Pseudomonadales</taxon>
        <taxon>Marinobacteraceae</taxon>
        <taxon>Marinobacter</taxon>
    </lineage>
</organism>
<keyword evidence="8" id="KW-0966">Cell projection</keyword>
<keyword evidence="5" id="KW-0964">Secreted</keyword>
<protein>
    <recommendedName>
        <fullName evidence="5">Flagellar hook-associated protein 2</fullName>
        <shortName evidence="5">HAP2</shortName>
    </recommendedName>
    <alternativeName>
        <fullName evidence="5">Flagellar cap protein</fullName>
    </alternativeName>
</protein>
<dbReference type="InterPro" id="IPR010809">
    <property type="entry name" value="FliD_C"/>
</dbReference>
<evidence type="ECO:0000313" key="8">
    <source>
        <dbReference type="EMBL" id="MDV2079974.1"/>
    </source>
</evidence>
<dbReference type="Pfam" id="PF07196">
    <property type="entry name" value="Flagellin_IN"/>
    <property type="match status" value="1"/>
</dbReference>
<feature type="domain" description="Flagellar hook-associated protein 2 C-terminal" evidence="7">
    <location>
        <begin position="225"/>
        <end position="449"/>
    </location>
</feature>
<gene>
    <name evidence="8" type="primary">fliD</name>
    <name evidence="8" type="ORF">RYS15_14895</name>
</gene>
<sequence>MAGITSLGAGSGLFSMDLVDQLVAAERTPTQARLDRNQQLYETKISAYGALRSALEGLKSPLEALSKPDGLRAFTAASSDENVVGLDVDQSKITRGSYNINVTQLAQAQSLASNDFADRDTTAVGTGTLTINVGGESTDITIDSSNNTLEGIAEAINDAGAGVSAGVVDTGSGFRLVMSSEESGLDNAIEVSVSGDGDGSDTDASGLSQLAFNGSASNMNETVAAKDALLEVNGIAISRSSNSVEGVVDGATFELKSTGTSTISVTENPDDVADRMQAFVDKYNAFQDIVKKASGYNAETEQGSVLTGDSAIRSIQRDLRNLLVDVPEGLEDSPVRMLADIGIKTDADTGKLEFDKEVFKEKLDEYPDSVAALFGAEDGVEGIATKALDVLETHLGSDGTLASRTDGLDQSLKDIEDKRLDLDLRMETFRERLISQFSAADSLIAQLNSTGSFVSQQLASLAPQQNSGKS</sequence>
<feature type="domain" description="Flagellar hook-associated protein 2 N-terminal" evidence="6">
    <location>
        <begin position="11"/>
        <end position="109"/>
    </location>
</feature>
<evidence type="ECO:0000256" key="3">
    <source>
        <dbReference type="ARBA" id="ARBA00023054"/>
    </source>
</evidence>
<dbReference type="InterPro" id="IPR040026">
    <property type="entry name" value="FliD"/>
</dbReference>
<accession>A0ABU3W0E4</accession>
<keyword evidence="3" id="KW-0175">Coiled coil</keyword>
<keyword evidence="8" id="KW-0282">Flagellum</keyword>
<evidence type="ECO:0000259" key="7">
    <source>
        <dbReference type="Pfam" id="PF07195"/>
    </source>
</evidence>